<evidence type="ECO:0000313" key="1">
    <source>
        <dbReference type="EMBL" id="CAM9188788.1"/>
    </source>
</evidence>
<accession>A0ACB1KGL4</accession>
<feature type="non-terminal residue" evidence="1">
    <location>
        <position position="53"/>
    </location>
</feature>
<proteinExistence type="predicted"/>
<feature type="non-terminal residue" evidence="1">
    <location>
        <position position="1"/>
    </location>
</feature>
<evidence type="ECO:0000313" key="2">
    <source>
        <dbReference type="Proteomes" id="UP001162501"/>
    </source>
</evidence>
<gene>
    <name evidence="1" type="ORF">MRATA1EN22A_LOCUS29619</name>
</gene>
<dbReference type="EMBL" id="CATOBB020000855">
    <property type="protein sequence ID" value="CAM9188788.1"/>
    <property type="molecule type" value="Genomic_DNA"/>
</dbReference>
<organism evidence="1 2">
    <name type="scientific">Rangifer tarandus platyrhynchus</name>
    <name type="common">Svalbard reindeer</name>
    <dbReference type="NCBI Taxonomy" id="3082113"/>
    <lineage>
        <taxon>Eukaryota</taxon>
        <taxon>Metazoa</taxon>
        <taxon>Chordata</taxon>
        <taxon>Craniata</taxon>
        <taxon>Vertebrata</taxon>
        <taxon>Euteleostomi</taxon>
        <taxon>Mammalia</taxon>
        <taxon>Eutheria</taxon>
        <taxon>Laurasiatheria</taxon>
        <taxon>Artiodactyla</taxon>
        <taxon>Ruminantia</taxon>
        <taxon>Pecora</taxon>
        <taxon>Cervidae</taxon>
        <taxon>Odocoileinae</taxon>
        <taxon>Rangifer</taxon>
    </lineage>
</organism>
<sequence length="53" mass="5568">AQSCLTLCNPMGCSLLGPSVHRISKARILKWVAISLLGDLLKPGIEPVSPVLA</sequence>
<reference evidence="1" key="1">
    <citation type="submission" date="2025-03" db="EMBL/GenBank/DDBJ databases">
        <authorList>
            <consortium name="ELIXIR-Norway"/>
            <consortium name="Elixir Norway"/>
        </authorList>
    </citation>
    <scope>NUCLEOTIDE SEQUENCE</scope>
</reference>
<protein>
    <submittedName>
        <fullName evidence="1">Uncharacterized protein</fullName>
    </submittedName>
</protein>
<name>A0ACB1KGL4_RANTA</name>
<comment type="caution">
    <text evidence="1">The sequence shown here is derived from an EMBL/GenBank/DDBJ whole genome shotgun (WGS) entry which is preliminary data.</text>
</comment>
<dbReference type="Proteomes" id="UP001162501">
    <property type="component" value="Unassembled WGS sequence"/>
</dbReference>